<dbReference type="Gene3D" id="1.10.620.20">
    <property type="entry name" value="Ribonucleotide Reductase, subunit A"/>
    <property type="match status" value="1"/>
</dbReference>
<sequence length="238" mass="25713">MKKVSEDRAGFASWVAEFETEALRRHAGGDPDWACGADLGRAVLASVQRFQVGENGDGAALIGKADQAGDAAYAAAIRLFVIEEQNHARLLARLLAAAGAPALNGHWSDAVFVRLRRLLGLRMELMVLMIAEVTALRYYRALRDGAADRLTADVAARILADEERHVPFHCRRLRQSFQSLPAATRAVVATGWWCLMLGTVIVVALDHGLALRCLGVSRLAFVYEVCGLFGAAVSASMP</sequence>
<evidence type="ECO:0000256" key="1">
    <source>
        <dbReference type="SAM" id="Phobius"/>
    </source>
</evidence>
<feature type="transmembrane region" description="Helical" evidence="1">
    <location>
        <begin position="216"/>
        <end position="235"/>
    </location>
</feature>
<dbReference type="SUPFAM" id="SSF47240">
    <property type="entry name" value="Ferritin-like"/>
    <property type="match status" value="1"/>
</dbReference>
<dbReference type="InterPro" id="IPR009078">
    <property type="entry name" value="Ferritin-like_SF"/>
</dbReference>
<evidence type="ECO:0000313" key="3">
    <source>
        <dbReference type="Proteomes" id="UP001500630"/>
    </source>
</evidence>
<keyword evidence="1" id="KW-1133">Transmembrane helix</keyword>
<accession>A0ABP6WLR2</accession>
<name>A0ABP6WLR2_9ACTN</name>
<keyword evidence="3" id="KW-1185">Reference proteome</keyword>
<keyword evidence="1" id="KW-0472">Membrane</keyword>
<evidence type="ECO:0000313" key="2">
    <source>
        <dbReference type="EMBL" id="GAA3552524.1"/>
    </source>
</evidence>
<dbReference type="RefSeq" id="WP_345563097.1">
    <property type="nucleotide sequence ID" value="NZ_BAABDQ010000006.1"/>
</dbReference>
<dbReference type="Proteomes" id="UP001500630">
    <property type="component" value="Unassembled WGS sequence"/>
</dbReference>
<keyword evidence="1" id="KW-0812">Transmembrane</keyword>
<feature type="transmembrane region" description="Helical" evidence="1">
    <location>
        <begin position="182"/>
        <end position="204"/>
    </location>
</feature>
<dbReference type="CDD" id="cd00657">
    <property type="entry name" value="Ferritin_like"/>
    <property type="match status" value="1"/>
</dbReference>
<proteinExistence type="predicted"/>
<comment type="caution">
    <text evidence="2">The sequence shown here is derived from an EMBL/GenBank/DDBJ whole genome shotgun (WGS) entry which is preliminary data.</text>
</comment>
<organism evidence="2 3">
    <name type="scientific">Nonomuraea rosea</name>
    <dbReference type="NCBI Taxonomy" id="638574"/>
    <lineage>
        <taxon>Bacteria</taxon>
        <taxon>Bacillati</taxon>
        <taxon>Actinomycetota</taxon>
        <taxon>Actinomycetes</taxon>
        <taxon>Streptosporangiales</taxon>
        <taxon>Streptosporangiaceae</taxon>
        <taxon>Nonomuraea</taxon>
    </lineage>
</organism>
<dbReference type="EMBL" id="BAABDQ010000006">
    <property type="protein sequence ID" value="GAA3552524.1"/>
    <property type="molecule type" value="Genomic_DNA"/>
</dbReference>
<protein>
    <recommendedName>
        <fullName evidence="4">Ferritin-like domain-containing protein</fullName>
    </recommendedName>
</protein>
<evidence type="ECO:0008006" key="4">
    <source>
        <dbReference type="Google" id="ProtNLM"/>
    </source>
</evidence>
<dbReference type="InterPro" id="IPR012348">
    <property type="entry name" value="RNR-like"/>
</dbReference>
<gene>
    <name evidence="2" type="ORF">GCM10022419_036090</name>
</gene>
<reference evidence="3" key="1">
    <citation type="journal article" date="2019" name="Int. J. Syst. Evol. Microbiol.">
        <title>The Global Catalogue of Microorganisms (GCM) 10K type strain sequencing project: providing services to taxonomists for standard genome sequencing and annotation.</title>
        <authorList>
            <consortium name="The Broad Institute Genomics Platform"/>
            <consortium name="The Broad Institute Genome Sequencing Center for Infectious Disease"/>
            <person name="Wu L."/>
            <person name="Ma J."/>
        </authorList>
    </citation>
    <scope>NUCLEOTIDE SEQUENCE [LARGE SCALE GENOMIC DNA]</scope>
    <source>
        <strain evidence="3">JCM 17326</strain>
    </source>
</reference>